<protein>
    <submittedName>
        <fullName evidence="2">Uncharacterized protein</fullName>
    </submittedName>
</protein>
<feature type="region of interest" description="Disordered" evidence="1">
    <location>
        <begin position="1"/>
        <end position="28"/>
    </location>
</feature>
<dbReference type="EMBL" id="CAJNRD030001579">
    <property type="protein sequence ID" value="CAG5109899.1"/>
    <property type="molecule type" value="Genomic_DNA"/>
</dbReference>
<organism evidence="2 3">
    <name type="scientific">Cotesia congregata</name>
    <name type="common">Parasitoid wasp</name>
    <name type="synonym">Apanteles congregatus</name>
    <dbReference type="NCBI Taxonomy" id="51543"/>
    <lineage>
        <taxon>Eukaryota</taxon>
        <taxon>Metazoa</taxon>
        <taxon>Ecdysozoa</taxon>
        <taxon>Arthropoda</taxon>
        <taxon>Hexapoda</taxon>
        <taxon>Insecta</taxon>
        <taxon>Pterygota</taxon>
        <taxon>Neoptera</taxon>
        <taxon>Endopterygota</taxon>
        <taxon>Hymenoptera</taxon>
        <taxon>Apocrita</taxon>
        <taxon>Ichneumonoidea</taxon>
        <taxon>Braconidae</taxon>
        <taxon>Microgastrinae</taxon>
        <taxon>Cotesia</taxon>
    </lineage>
</organism>
<dbReference type="Proteomes" id="UP000786811">
    <property type="component" value="Unassembled WGS sequence"/>
</dbReference>
<reference evidence="2" key="1">
    <citation type="submission" date="2021-04" db="EMBL/GenBank/DDBJ databases">
        <authorList>
            <person name="Chebbi M.A.C M."/>
        </authorList>
    </citation>
    <scope>NUCLEOTIDE SEQUENCE</scope>
</reference>
<evidence type="ECO:0000313" key="3">
    <source>
        <dbReference type="Proteomes" id="UP000786811"/>
    </source>
</evidence>
<comment type="caution">
    <text evidence="2">The sequence shown here is derived from an EMBL/GenBank/DDBJ whole genome shotgun (WGS) entry which is preliminary data.</text>
</comment>
<name>A0A8J2HPN4_COTCN</name>
<accession>A0A8J2HPN4</accession>
<evidence type="ECO:0000256" key="1">
    <source>
        <dbReference type="SAM" id="MobiDB-lite"/>
    </source>
</evidence>
<sequence length="67" mass="7454">MTPRILGPGKGISLSRSSTPTRLIQGKGGEHTRILSIYRRRDRPWPFLEPRLDLSPPTGVRTVDAST</sequence>
<gene>
    <name evidence="2" type="ORF">HICCMSTLAB_LOCUS14060</name>
</gene>
<proteinExistence type="predicted"/>
<evidence type="ECO:0000313" key="2">
    <source>
        <dbReference type="EMBL" id="CAG5109899.1"/>
    </source>
</evidence>
<dbReference type="AlphaFoldDB" id="A0A8J2HPN4"/>
<keyword evidence="3" id="KW-1185">Reference proteome</keyword>